<evidence type="ECO:0000256" key="7">
    <source>
        <dbReference type="ARBA" id="ARBA00023173"/>
    </source>
</evidence>
<evidence type="ECO:0000313" key="11">
    <source>
        <dbReference type="EMBL" id="CPR18832.1"/>
    </source>
</evidence>
<evidence type="ECO:0000256" key="6">
    <source>
        <dbReference type="ARBA" id="ARBA00023136"/>
    </source>
</evidence>
<evidence type="ECO:0000256" key="10">
    <source>
        <dbReference type="SAM" id="Phobius"/>
    </source>
</evidence>
<organism evidence="11 12">
    <name type="scientific">Brenneria goodwinii</name>
    <dbReference type="NCBI Taxonomy" id="1109412"/>
    <lineage>
        <taxon>Bacteria</taxon>
        <taxon>Pseudomonadati</taxon>
        <taxon>Pseudomonadota</taxon>
        <taxon>Gammaproteobacteria</taxon>
        <taxon>Enterobacterales</taxon>
        <taxon>Pectobacteriaceae</taxon>
        <taxon>Brenneria</taxon>
    </lineage>
</organism>
<dbReference type="PRINTS" id="PR00762">
    <property type="entry name" value="CLCHANNEL"/>
</dbReference>
<feature type="transmembrane region" description="Helical" evidence="10">
    <location>
        <begin position="107"/>
        <end position="126"/>
    </location>
</feature>
<dbReference type="Proteomes" id="UP000044377">
    <property type="component" value="Unassembled WGS sequence"/>
</dbReference>
<dbReference type="STRING" id="1109412.BN1221_03428c"/>
<dbReference type="Gene3D" id="1.10.3080.10">
    <property type="entry name" value="Clc chloride channel"/>
    <property type="match status" value="1"/>
</dbReference>
<dbReference type="Pfam" id="PF00654">
    <property type="entry name" value="Voltage_CLC"/>
    <property type="match status" value="1"/>
</dbReference>
<dbReference type="InterPro" id="IPR014743">
    <property type="entry name" value="Cl-channel_core"/>
</dbReference>
<sequence length="419" mass="44727">MPVQTPHTRTYKLGFALFMTGILAGMGGMLLALLLHKIQHLTYGYSLNAVISNQTFLSGVADASLWRRFLVLLAAGLFAGCGWLLLGRLGKKRVSISAAIKDVSKPMPFLTTIIHSLLQIITVAMGSPLGREVAPREIGAVLAGTAARRLHLSPQETQLLIACGAGAGLAAVYNVPLAGAIFTLEVLLVNFTWEAAIAAIVTSALAAWIATLFLGEEHQYHFPHEVASTSLVFWGILSGPVFGVAAFQFRRLTQRARSKVKNNWQMPVFSILAFTLLGVLSLWFPQLPGNGKGPTQLTLNGDITPSLVIALLCFKVLVIYAVLRGGAEGGLLTPGLTIGALMGTLLFLTLGRFFPGSDMGGFALTGATGFLAASMQMPYTAIVLMMEFTHMDHSFLVPLAFCVTGAFLTSHQLEKGKNG</sequence>
<feature type="transmembrane region" description="Helical" evidence="10">
    <location>
        <begin position="268"/>
        <end position="284"/>
    </location>
</feature>
<dbReference type="InterPro" id="IPR001807">
    <property type="entry name" value="ClC"/>
</dbReference>
<dbReference type="RefSeq" id="WP_048638296.1">
    <property type="nucleotide sequence ID" value="NZ_CGIG01000001.1"/>
</dbReference>
<keyword evidence="9" id="KW-0407">Ion channel</keyword>
<keyword evidence="3 10" id="KW-0812">Transmembrane</keyword>
<keyword evidence="6 10" id="KW-0472">Membrane</keyword>
<keyword evidence="4 10" id="KW-1133">Transmembrane helix</keyword>
<keyword evidence="8" id="KW-0868">Chloride</keyword>
<evidence type="ECO:0000256" key="1">
    <source>
        <dbReference type="ARBA" id="ARBA00004141"/>
    </source>
</evidence>
<dbReference type="PANTHER" id="PTHR43427">
    <property type="entry name" value="CHLORIDE CHANNEL PROTEIN CLC-E"/>
    <property type="match status" value="1"/>
</dbReference>
<feature type="transmembrane region" description="Helical" evidence="10">
    <location>
        <begin position="12"/>
        <end position="35"/>
    </location>
</feature>
<keyword evidence="5" id="KW-0406">Ion transport</keyword>
<evidence type="ECO:0000256" key="2">
    <source>
        <dbReference type="ARBA" id="ARBA00022448"/>
    </source>
</evidence>
<evidence type="ECO:0000313" key="12">
    <source>
        <dbReference type="Proteomes" id="UP000044377"/>
    </source>
</evidence>
<evidence type="ECO:0000256" key="5">
    <source>
        <dbReference type="ARBA" id="ARBA00023065"/>
    </source>
</evidence>
<protein>
    <submittedName>
        <fullName evidence="11">Chloride channel protein</fullName>
    </submittedName>
</protein>
<evidence type="ECO:0000256" key="9">
    <source>
        <dbReference type="ARBA" id="ARBA00023303"/>
    </source>
</evidence>
<feature type="transmembrane region" description="Helical" evidence="10">
    <location>
        <begin position="159"/>
        <end position="184"/>
    </location>
</feature>
<evidence type="ECO:0000256" key="8">
    <source>
        <dbReference type="ARBA" id="ARBA00023214"/>
    </source>
</evidence>
<dbReference type="InterPro" id="IPR050368">
    <property type="entry name" value="ClC-type_chloride_channel"/>
</dbReference>
<proteinExistence type="predicted"/>
<comment type="subcellular location">
    <subcellularLocation>
        <location evidence="1">Membrane</location>
        <topology evidence="1">Multi-pass membrane protein</topology>
    </subcellularLocation>
</comment>
<feature type="transmembrane region" description="Helical" evidence="10">
    <location>
        <begin position="191"/>
        <end position="214"/>
    </location>
</feature>
<dbReference type="GO" id="GO:0005254">
    <property type="term" value="F:chloride channel activity"/>
    <property type="evidence" value="ECO:0007669"/>
    <property type="project" value="UniProtKB-KW"/>
</dbReference>
<feature type="transmembrane region" description="Helical" evidence="10">
    <location>
        <begin position="226"/>
        <end position="247"/>
    </location>
</feature>
<dbReference type="GO" id="GO:0034707">
    <property type="term" value="C:chloride channel complex"/>
    <property type="evidence" value="ECO:0007669"/>
    <property type="project" value="UniProtKB-KW"/>
</dbReference>
<keyword evidence="7" id="KW-0869">Chloride channel</keyword>
<feature type="transmembrane region" description="Helical" evidence="10">
    <location>
        <begin position="360"/>
        <end position="383"/>
    </location>
</feature>
<reference evidence="12" key="1">
    <citation type="submission" date="2015-01" db="EMBL/GenBank/DDBJ databases">
        <authorList>
            <person name="Paterson Steve"/>
        </authorList>
    </citation>
    <scope>NUCLEOTIDE SEQUENCE [LARGE SCALE GENOMIC DNA]</scope>
    <source>
        <strain evidence="12">OBR1</strain>
    </source>
</reference>
<accession>A0A0G4JY95</accession>
<evidence type="ECO:0000256" key="4">
    <source>
        <dbReference type="ARBA" id="ARBA00022989"/>
    </source>
</evidence>
<dbReference type="SUPFAM" id="SSF81340">
    <property type="entry name" value="Clc chloride channel"/>
    <property type="match status" value="1"/>
</dbReference>
<evidence type="ECO:0000256" key="3">
    <source>
        <dbReference type="ARBA" id="ARBA00022692"/>
    </source>
</evidence>
<dbReference type="AlphaFoldDB" id="A0A0G4JY95"/>
<name>A0A0G4JY95_9GAMM</name>
<gene>
    <name evidence="11" type="ORF">BN1221_03428c</name>
</gene>
<feature type="transmembrane region" description="Helical" evidence="10">
    <location>
        <begin position="335"/>
        <end position="354"/>
    </location>
</feature>
<dbReference type="EMBL" id="CGIG01000001">
    <property type="protein sequence ID" value="CPR18832.1"/>
    <property type="molecule type" value="Genomic_DNA"/>
</dbReference>
<dbReference type="PANTHER" id="PTHR43427:SF6">
    <property type="entry name" value="CHLORIDE CHANNEL PROTEIN CLC-E"/>
    <property type="match status" value="1"/>
</dbReference>
<feature type="transmembrane region" description="Helical" evidence="10">
    <location>
        <begin position="304"/>
        <end position="323"/>
    </location>
</feature>
<dbReference type="CDD" id="cd01033">
    <property type="entry name" value="ClC_like"/>
    <property type="match status" value="1"/>
</dbReference>
<dbReference type="OrthoDB" id="3261015at2"/>
<feature type="transmembrane region" description="Helical" evidence="10">
    <location>
        <begin position="65"/>
        <end position="86"/>
    </location>
</feature>
<feature type="transmembrane region" description="Helical" evidence="10">
    <location>
        <begin position="395"/>
        <end position="413"/>
    </location>
</feature>
<keyword evidence="12" id="KW-1185">Reference proteome</keyword>
<keyword evidence="2" id="KW-0813">Transport</keyword>